<keyword evidence="1" id="KW-1133">Transmembrane helix</keyword>
<dbReference type="PROSITE" id="PS50112">
    <property type="entry name" value="PAS"/>
    <property type="match status" value="1"/>
</dbReference>
<dbReference type="Pfam" id="PF00990">
    <property type="entry name" value="GGDEF"/>
    <property type="match status" value="1"/>
</dbReference>
<dbReference type="InterPro" id="IPR043128">
    <property type="entry name" value="Rev_trsase/Diguanyl_cyclase"/>
</dbReference>
<dbReference type="AlphaFoldDB" id="A0A2I6S9A5"/>
<dbReference type="SUPFAM" id="SSF55073">
    <property type="entry name" value="Nucleotide cyclase"/>
    <property type="match status" value="1"/>
</dbReference>
<dbReference type="NCBIfam" id="TIGR00254">
    <property type="entry name" value="GGDEF"/>
    <property type="match status" value="1"/>
</dbReference>
<gene>
    <name evidence="6" type="ORF">C0099_13390</name>
</gene>
<keyword evidence="1" id="KW-0812">Transmembrane</keyword>
<dbReference type="CDD" id="cd01948">
    <property type="entry name" value="EAL"/>
    <property type="match status" value="1"/>
</dbReference>
<dbReference type="InterPro" id="IPR000700">
    <property type="entry name" value="PAS-assoc_C"/>
</dbReference>
<dbReference type="Pfam" id="PF00563">
    <property type="entry name" value="EAL"/>
    <property type="match status" value="1"/>
</dbReference>
<dbReference type="InterPro" id="IPR029787">
    <property type="entry name" value="Nucleotide_cyclase"/>
</dbReference>
<dbReference type="RefSeq" id="WP_102247879.1">
    <property type="nucleotide sequence ID" value="NZ_CP025682.1"/>
</dbReference>
<feature type="transmembrane region" description="Helical" evidence="1">
    <location>
        <begin position="90"/>
        <end position="108"/>
    </location>
</feature>
<name>A0A2I6S9A5_9RHOO</name>
<dbReference type="InterPro" id="IPR033425">
    <property type="entry name" value="MASE3"/>
</dbReference>
<feature type="domain" description="EAL" evidence="4">
    <location>
        <begin position="717"/>
        <end position="972"/>
    </location>
</feature>
<feature type="transmembrane region" description="Helical" evidence="1">
    <location>
        <begin position="124"/>
        <end position="145"/>
    </location>
</feature>
<dbReference type="KEGG" id="atw:C0099_13390"/>
<dbReference type="InterPro" id="IPR035919">
    <property type="entry name" value="EAL_sf"/>
</dbReference>
<dbReference type="CDD" id="cd01949">
    <property type="entry name" value="GGDEF"/>
    <property type="match status" value="1"/>
</dbReference>
<dbReference type="EMBL" id="CP025682">
    <property type="protein sequence ID" value="AUN95834.1"/>
    <property type="molecule type" value="Genomic_DNA"/>
</dbReference>
<dbReference type="PANTHER" id="PTHR44757">
    <property type="entry name" value="DIGUANYLATE CYCLASE DGCP"/>
    <property type="match status" value="1"/>
</dbReference>
<dbReference type="Pfam" id="PF13426">
    <property type="entry name" value="PAS_9"/>
    <property type="match status" value="1"/>
</dbReference>
<dbReference type="NCBIfam" id="TIGR00229">
    <property type="entry name" value="sensory_box"/>
    <property type="match status" value="1"/>
</dbReference>
<dbReference type="PANTHER" id="PTHR44757:SF2">
    <property type="entry name" value="BIOFILM ARCHITECTURE MAINTENANCE PROTEIN MBAA"/>
    <property type="match status" value="1"/>
</dbReference>
<dbReference type="InterPro" id="IPR000160">
    <property type="entry name" value="GGDEF_dom"/>
</dbReference>
<dbReference type="PROSITE" id="PS50883">
    <property type="entry name" value="EAL"/>
    <property type="match status" value="1"/>
</dbReference>
<dbReference type="InterPro" id="IPR035965">
    <property type="entry name" value="PAS-like_dom_sf"/>
</dbReference>
<dbReference type="Gene3D" id="3.20.20.450">
    <property type="entry name" value="EAL domain"/>
    <property type="match status" value="1"/>
</dbReference>
<evidence type="ECO:0000259" key="2">
    <source>
        <dbReference type="PROSITE" id="PS50112"/>
    </source>
</evidence>
<dbReference type="Gene3D" id="3.30.450.20">
    <property type="entry name" value="PAS domain"/>
    <property type="match status" value="2"/>
</dbReference>
<dbReference type="CDD" id="cd00130">
    <property type="entry name" value="PAS"/>
    <property type="match status" value="2"/>
</dbReference>
<feature type="domain" description="PAS" evidence="2">
    <location>
        <begin position="291"/>
        <end position="343"/>
    </location>
</feature>
<dbReference type="Pfam" id="PF08448">
    <property type="entry name" value="PAS_4"/>
    <property type="match status" value="1"/>
</dbReference>
<dbReference type="PROSITE" id="PS50887">
    <property type="entry name" value="GGDEF"/>
    <property type="match status" value="1"/>
</dbReference>
<dbReference type="GO" id="GO:0003824">
    <property type="term" value="F:catalytic activity"/>
    <property type="evidence" value="ECO:0007669"/>
    <property type="project" value="UniProtKB-ARBA"/>
</dbReference>
<dbReference type="OrthoDB" id="9813903at2"/>
<feature type="domain" description="PAC" evidence="3">
    <location>
        <begin position="491"/>
        <end position="543"/>
    </location>
</feature>
<dbReference type="SUPFAM" id="SSF141868">
    <property type="entry name" value="EAL domain-like"/>
    <property type="match status" value="1"/>
</dbReference>
<proteinExistence type="predicted"/>
<organism evidence="6 7">
    <name type="scientific">Pseudazoarcus pumilus</name>
    <dbReference type="NCBI Taxonomy" id="2067960"/>
    <lineage>
        <taxon>Bacteria</taxon>
        <taxon>Pseudomonadati</taxon>
        <taxon>Pseudomonadota</taxon>
        <taxon>Betaproteobacteria</taxon>
        <taxon>Rhodocyclales</taxon>
        <taxon>Zoogloeaceae</taxon>
        <taxon>Pseudazoarcus</taxon>
    </lineage>
</organism>
<feature type="transmembrane region" description="Helical" evidence="1">
    <location>
        <begin position="192"/>
        <end position="213"/>
    </location>
</feature>
<keyword evidence="1" id="KW-0472">Membrane</keyword>
<reference evidence="6 7" key="1">
    <citation type="submission" date="2018-01" db="EMBL/GenBank/DDBJ databases">
        <authorList>
            <person name="Fu G.-Y."/>
        </authorList>
    </citation>
    <scope>NUCLEOTIDE SEQUENCE [LARGE SCALE GENOMIC DNA]</scope>
    <source>
        <strain evidence="6 7">SY39</strain>
    </source>
</reference>
<dbReference type="FunFam" id="3.30.70.270:FF:000001">
    <property type="entry name" value="Diguanylate cyclase domain protein"/>
    <property type="match status" value="1"/>
</dbReference>
<evidence type="ECO:0000259" key="4">
    <source>
        <dbReference type="PROSITE" id="PS50883"/>
    </source>
</evidence>
<keyword evidence="7" id="KW-1185">Reference proteome</keyword>
<dbReference type="PROSITE" id="PS50113">
    <property type="entry name" value="PAC"/>
    <property type="match status" value="1"/>
</dbReference>
<feature type="transmembrane region" description="Helical" evidence="1">
    <location>
        <begin position="61"/>
        <end position="78"/>
    </location>
</feature>
<protein>
    <recommendedName>
        <fullName evidence="8">GGDEF domain-containing protein</fullName>
    </recommendedName>
</protein>
<dbReference type="SUPFAM" id="SSF55785">
    <property type="entry name" value="PYP-like sensor domain (PAS domain)"/>
    <property type="match status" value="2"/>
</dbReference>
<dbReference type="SMART" id="SM00091">
    <property type="entry name" value="PAS"/>
    <property type="match status" value="2"/>
</dbReference>
<dbReference type="InterPro" id="IPR052155">
    <property type="entry name" value="Biofilm_reg_signaling"/>
</dbReference>
<sequence length="975" mass="105916">MNTRAQSFARTPAGATMGETDTRWLRLGRALVIVGALAIVALLLAGPQHVAQAWLVPVDSALRHATIALALLIFLSGWNHQGRTSIGDMVFAFGFLAVGLMDFAHVLSSSRMPDFITPNTPQKEILLCVLTRATAAGVILARLWLPERAFDRTRRARWLAVTLIVTALAIAAALTGADAIPPLAIDHGVRSLTGILVEAAISLALVAALVTVLLRDAPQHGTDTLLTIGVAALMVGEGLFLVREHGADVAHLAGFAYKVLAGAAFYRLSYLRNLRMPYLREQSLRRRLAEKERFLDTLITEAPDGVLVIDEQGAIVAANNQLLLDFGYAAEELIGRPVEILLPPSARERHVIERSAYARAPYSRPMGHMRAVHGVRSDGTPVPVEISLGGAELDGRRCAVAFVRNIETRRRLEDERSHLLGVLEESPDWVFQADAGLLLSYANPAARQAFALAQQGAGDGAGVPLEQLFDDVDLPLPPEAMFAAARRAGVFSGETHLRCGHGRRIPVSIVVVAHREDDGTVARYSLIARDLSERVNWEQQLEHSATHDSLTGLPNRLVLIDRIEQAIEAAERNHGAAALMFLDLDNFKLINDTLGHKAGDTVLVTVAQRLQACLRSGDTLARFGGDEFVIIAPGLRGEEDATGIARKLLDALDAPIPIGDSHVAANASIGICMIPRDADSADVAMSHADQAMYRSKRAGRGHYKLYAAEFDCGSIEDVELASALKDAIRADNGELELHYQPVIDLGARRIVCVEALLRWNSERFGPVGPDRFVPLAEETGMILELGHWMLSHACRQLAAWRGAGLDIRLAVNVSVHELKQPEFAATLETLMSGHGLPFDAIELEVTETALVRSIESTAGNLERLRQLGVRIVLDDFGTGYSSLAHLQSMPVDKIKIDRGFVHAVSVTRNNRYIVDALIRLAGQLGLDVIAEGVETAADLEVLEQLGCLYVQGWLFHRALATRRCTELLEEERSAA</sequence>
<evidence type="ECO:0000259" key="5">
    <source>
        <dbReference type="PROSITE" id="PS50887"/>
    </source>
</evidence>
<dbReference type="SMART" id="SM00052">
    <property type="entry name" value="EAL"/>
    <property type="match status" value="1"/>
</dbReference>
<feature type="transmembrane region" description="Helical" evidence="1">
    <location>
        <begin position="157"/>
        <end position="180"/>
    </location>
</feature>
<dbReference type="InterPro" id="IPR001633">
    <property type="entry name" value="EAL_dom"/>
</dbReference>
<dbReference type="Proteomes" id="UP000242205">
    <property type="component" value="Chromosome"/>
</dbReference>
<accession>A0A2I6S9A5</accession>
<feature type="domain" description="GGDEF" evidence="5">
    <location>
        <begin position="575"/>
        <end position="708"/>
    </location>
</feature>
<evidence type="ECO:0000256" key="1">
    <source>
        <dbReference type="SAM" id="Phobius"/>
    </source>
</evidence>
<feature type="transmembrane region" description="Helical" evidence="1">
    <location>
        <begin position="27"/>
        <end position="46"/>
    </location>
</feature>
<dbReference type="Gene3D" id="3.30.70.270">
    <property type="match status" value="1"/>
</dbReference>
<evidence type="ECO:0000313" key="7">
    <source>
        <dbReference type="Proteomes" id="UP000242205"/>
    </source>
</evidence>
<dbReference type="SMART" id="SM00267">
    <property type="entry name" value="GGDEF"/>
    <property type="match status" value="1"/>
</dbReference>
<evidence type="ECO:0000259" key="3">
    <source>
        <dbReference type="PROSITE" id="PS50113"/>
    </source>
</evidence>
<dbReference type="Pfam" id="PF17159">
    <property type="entry name" value="MASE3"/>
    <property type="match status" value="1"/>
</dbReference>
<feature type="transmembrane region" description="Helical" evidence="1">
    <location>
        <begin position="249"/>
        <end position="270"/>
    </location>
</feature>
<dbReference type="InterPro" id="IPR000014">
    <property type="entry name" value="PAS"/>
</dbReference>
<evidence type="ECO:0000313" key="6">
    <source>
        <dbReference type="EMBL" id="AUN95834.1"/>
    </source>
</evidence>
<dbReference type="InterPro" id="IPR013656">
    <property type="entry name" value="PAS_4"/>
</dbReference>
<evidence type="ECO:0008006" key="8">
    <source>
        <dbReference type="Google" id="ProtNLM"/>
    </source>
</evidence>